<gene>
    <name evidence="2" type="ORF">HUE56_19270</name>
</gene>
<sequence length="98" mass="10948">MTGRNFSLTDRLSDFIDQQVEHGRHQNASEVVREALRRYQDDLEAEQASLAAIGAIARNGIVAVEQGDFRLVQGEEGRRDLLADLNRRAAMRAAARRG</sequence>
<keyword evidence="3" id="KW-1185">Reference proteome</keyword>
<dbReference type="GO" id="GO:0006355">
    <property type="term" value="P:regulation of DNA-templated transcription"/>
    <property type="evidence" value="ECO:0007669"/>
    <property type="project" value="InterPro"/>
</dbReference>
<dbReference type="SUPFAM" id="SSF47598">
    <property type="entry name" value="Ribbon-helix-helix"/>
    <property type="match status" value="1"/>
</dbReference>
<dbReference type="InterPro" id="IPR022789">
    <property type="entry name" value="ParD"/>
</dbReference>
<dbReference type="Pfam" id="PF03693">
    <property type="entry name" value="ParD_antitoxin"/>
    <property type="match status" value="1"/>
</dbReference>
<evidence type="ECO:0000313" key="2">
    <source>
        <dbReference type="EMBL" id="QKS52512.1"/>
    </source>
</evidence>
<dbReference type="Gene3D" id="6.10.10.120">
    <property type="entry name" value="Antitoxin ParD1-like"/>
    <property type="match status" value="1"/>
</dbReference>
<dbReference type="CDD" id="cd22231">
    <property type="entry name" value="RHH_NikR_HicB-like"/>
    <property type="match status" value="1"/>
</dbReference>
<dbReference type="RefSeq" id="WP_149197312.1">
    <property type="nucleotide sequence ID" value="NZ_BSOV01000029.1"/>
</dbReference>
<accession>A0A6N1AXD2</accession>
<evidence type="ECO:0000256" key="1">
    <source>
        <dbReference type="ARBA" id="ARBA00022649"/>
    </source>
</evidence>
<evidence type="ECO:0000313" key="3">
    <source>
        <dbReference type="Proteomes" id="UP000509702"/>
    </source>
</evidence>
<protein>
    <submittedName>
        <fullName evidence="2">Type II toxin-antitoxin system ParD family antitoxin</fullName>
    </submittedName>
</protein>
<dbReference type="EMBL" id="CP054619">
    <property type="protein sequence ID" value="QKS52512.1"/>
    <property type="molecule type" value="Genomic_DNA"/>
</dbReference>
<proteinExistence type="predicted"/>
<dbReference type="Proteomes" id="UP000509702">
    <property type="component" value="Chromosome"/>
</dbReference>
<dbReference type="NCBIfam" id="TIGR02606">
    <property type="entry name" value="antidote_CC2985"/>
    <property type="match status" value="1"/>
</dbReference>
<dbReference type="InterPro" id="IPR010985">
    <property type="entry name" value="Ribbon_hlx_hlx"/>
</dbReference>
<dbReference type="InterPro" id="IPR038296">
    <property type="entry name" value="ParD_sf"/>
</dbReference>
<keyword evidence="1" id="KW-1277">Toxin-antitoxin system</keyword>
<dbReference type="OrthoDB" id="9811310at2"/>
<dbReference type="AlphaFoldDB" id="A0A6N1AXD2"/>
<name>A0A6N1AXD2_9PROT</name>
<organism evidence="2 3">
    <name type="scientific">Azospirillum oryzae</name>
    <dbReference type="NCBI Taxonomy" id="286727"/>
    <lineage>
        <taxon>Bacteria</taxon>
        <taxon>Pseudomonadati</taxon>
        <taxon>Pseudomonadota</taxon>
        <taxon>Alphaproteobacteria</taxon>
        <taxon>Rhodospirillales</taxon>
        <taxon>Azospirillaceae</taxon>
        <taxon>Azospirillum</taxon>
    </lineage>
</organism>
<reference evidence="2 3" key="1">
    <citation type="submission" date="2020-06" db="EMBL/GenBank/DDBJ databases">
        <title>Complete genome of Azosprillum oryzae KACC14407.</title>
        <authorList>
            <person name="Kim M."/>
            <person name="Park Y.-J."/>
            <person name="Shin J.-H."/>
        </authorList>
    </citation>
    <scope>NUCLEOTIDE SEQUENCE [LARGE SCALE GENOMIC DNA]</scope>
    <source>
        <strain evidence="2 3">KACC 14407</strain>
    </source>
</reference>
<dbReference type="KEGG" id="aoz:HUE56_19270"/>